<evidence type="ECO:0000256" key="2">
    <source>
        <dbReference type="ARBA" id="ARBA00022801"/>
    </source>
</evidence>
<organism evidence="4">
    <name type="scientific">Planktothricoides sp. SpSt-374</name>
    <dbReference type="NCBI Taxonomy" id="2282167"/>
    <lineage>
        <taxon>Bacteria</taxon>
        <taxon>Bacillati</taxon>
        <taxon>Cyanobacteriota</taxon>
        <taxon>Cyanophyceae</taxon>
        <taxon>Oscillatoriophycideae</taxon>
        <taxon>Oscillatoriales</taxon>
        <taxon>Oscillatoriaceae</taxon>
        <taxon>Planktothricoides</taxon>
    </lineage>
</organism>
<proteinExistence type="inferred from homology"/>
<dbReference type="InterPro" id="IPR015797">
    <property type="entry name" value="NUDIX_hydrolase-like_dom_sf"/>
</dbReference>
<dbReference type="GO" id="GO:0016787">
    <property type="term" value="F:hydrolase activity"/>
    <property type="evidence" value="ECO:0007669"/>
    <property type="project" value="UniProtKB-KW"/>
</dbReference>
<keyword evidence="2" id="KW-0378">Hydrolase</keyword>
<reference evidence="4" key="1">
    <citation type="journal article" date="2020" name="mSystems">
        <title>Genome- and Community-Level Interaction Insights into Carbon Utilization and Element Cycling Functions of Hydrothermarchaeota in Hydrothermal Sediment.</title>
        <authorList>
            <person name="Zhou Z."/>
            <person name="Liu Y."/>
            <person name="Xu W."/>
            <person name="Pan J."/>
            <person name="Luo Z.H."/>
            <person name="Li M."/>
        </authorList>
    </citation>
    <scope>NUCLEOTIDE SEQUENCE [LARGE SCALE GENOMIC DNA]</scope>
    <source>
        <strain evidence="4">SpSt-374</strain>
    </source>
</reference>
<dbReference type="PROSITE" id="PS51462">
    <property type="entry name" value="NUDIX"/>
    <property type="match status" value="1"/>
</dbReference>
<evidence type="ECO:0000256" key="1">
    <source>
        <dbReference type="ARBA" id="ARBA00005582"/>
    </source>
</evidence>
<dbReference type="PANTHER" id="PTHR43736:SF1">
    <property type="entry name" value="DIHYDRONEOPTERIN TRIPHOSPHATE DIPHOSPHATASE"/>
    <property type="match status" value="1"/>
</dbReference>
<dbReference type="SUPFAM" id="SSF55811">
    <property type="entry name" value="Nudix"/>
    <property type="match status" value="1"/>
</dbReference>
<dbReference type="Gene3D" id="3.90.79.10">
    <property type="entry name" value="Nucleoside Triphosphate Pyrophosphohydrolase"/>
    <property type="match status" value="1"/>
</dbReference>
<accession>A0A7C3VH18</accession>
<dbReference type="PROSITE" id="PS00893">
    <property type="entry name" value="NUDIX_BOX"/>
    <property type="match status" value="1"/>
</dbReference>
<protein>
    <submittedName>
        <fullName evidence="4">NUDIX domain-containing protein</fullName>
    </submittedName>
</protein>
<dbReference type="Pfam" id="PF00293">
    <property type="entry name" value="NUDIX"/>
    <property type="match status" value="1"/>
</dbReference>
<name>A0A7C3VH18_9CYAN</name>
<gene>
    <name evidence="4" type="ORF">ENR15_11545</name>
</gene>
<evidence type="ECO:0000259" key="3">
    <source>
        <dbReference type="PROSITE" id="PS51462"/>
    </source>
</evidence>
<comment type="caution">
    <text evidence="4">The sequence shown here is derived from an EMBL/GenBank/DDBJ whole genome shotgun (WGS) entry which is preliminary data.</text>
</comment>
<dbReference type="CDD" id="cd18882">
    <property type="entry name" value="NUDIX_Hydrolase"/>
    <property type="match status" value="1"/>
</dbReference>
<evidence type="ECO:0000313" key="4">
    <source>
        <dbReference type="EMBL" id="HGG01254.1"/>
    </source>
</evidence>
<feature type="domain" description="Nudix hydrolase" evidence="3">
    <location>
        <begin position="3"/>
        <end position="129"/>
    </location>
</feature>
<sequence length="148" mass="17067">MENQPVEVAIAILLYQDKILLQLRDNIPTIVHPGYWGMFGGHLEPNENPDETILRELGEEIGYVPPKMTIFRTFPSPEVIRHIYYGDVECEFNQLILGEGWDMGLWTPEDIKKGELYSEKAGEVRPLGAIHQRIIMEFIQNRSQKPGF</sequence>
<dbReference type="InterPro" id="IPR020084">
    <property type="entry name" value="NUDIX_hydrolase_CS"/>
</dbReference>
<dbReference type="EMBL" id="DSPX01000119">
    <property type="protein sequence ID" value="HGG01254.1"/>
    <property type="molecule type" value="Genomic_DNA"/>
</dbReference>
<dbReference type="PANTHER" id="PTHR43736">
    <property type="entry name" value="ADP-RIBOSE PYROPHOSPHATASE"/>
    <property type="match status" value="1"/>
</dbReference>
<dbReference type="InterPro" id="IPR000086">
    <property type="entry name" value="NUDIX_hydrolase_dom"/>
</dbReference>
<dbReference type="AlphaFoldDB" id="A0A7C3VH18"/>
<comment type="similarity">
    <text evidence="1">Belongs to the Nudix hydrolase family.</text>
</comment>